<evidence type="ECO:0000313" key="5">
    <source>
        <dbReference type="EMBL" id="MBB5690034.1"/>
    </source>
</evidence>
<dbReference type="SUPFAM" id="SSF51726">
    <property type="entry name" value="UROD/MetE-like"/>
    <property type="match status" value="1"/>
</dbReference>
<keyword evidence="2" id="KW-0479">Metal-binding</keyword>
<evidence type="ECO:0000313" key="6">
    <source>
        <dbReference type="Proteomes" id="UP000562254"/>
    </source>
</evidence>
<protein>
    <submittedName>
        <fullName evidence="5">5-methyltetrahydropteroyltriglutamate--homocysteine methyltransferase</fullName>
        <ecNumber evidence="5">2.1.1.14</ecNumber>
    </submittedName>
</protein>
<dbReference type="InterPro" id="IPR038071">
    <property type="entry name" value="UROD/MetE-like_sf"/>
</dbReference>
<organism evidence="5 6">
    <name type="scientific">Neoroseomonas alkaliterrae</name>
    <dbReference type="NCBI Taxonomy" id="1452450"/>
    <lineage>
        <taxon>Bacteria</taxon>
        <taxon>Pseudomonadati</taxon>
        <taxon>Pseudomonadota</taxon>
        <taxon>Alphaproteobacteria</taxon>
        <taxon>Acetobacterales</taxon>
        <taxon>Acetobacteraceae</taxon>
        <taxon>Neoroseomonas</taxon>
    </lineage>
</organism>
<reference evidence="5 6" key="1">
    <citation type="submission" date="2020-08" db="EMBL/GenBank/DDBJ databases">
        <title>Genomic Encyclopedia of Type Strains, Phase IV (KMG-IV): sequencing the most valuable type-strain genomes for metagenomic binning, comparative biology and taxonomic classification.</title>
        <authorList>
            <person name="Goeker M."/>
        </authorList>
    </citation>
    <scope>NUCLEOTIDE SEQUENCE [LARGE SCALE GENOMIC DNA]</scope>
    <source>
        <strain evidence="5 6">DSM 25895</strain>
    </source>
</reference>
<dbReference type="GO" id="GO:0032259">
    <property type="term" value="P:methylation"/>
    <property type="evidence" value="ECO:0007669"/>
    <property type="project" value="UniProtKB-KW"/>
</dbReference>
<dbReference type="Proteomes" id="UP000562254">
    <property type="component" value="Unassembled WGS sequence"/>
</dbReference>
<dbReference type="EC" id="2.1.1.14" evidence="5"/>
<gene>
    <name evidence="5" type="ORF">FHS88_002160</name>
</gene>
<keyword evidence="5" id="KW-0489">Methyltransferase</keyword>
<proteinExistence type="predicted"/>
<accession>A0A840Y842</accession>
<keyword evidence="3" id="KW-0862">Zinc</keyword>
<dbReference type="GO" id="GO:0008270">
    <property type="term" value="F:zinc ion binding"/>
    <property type="evidence" value="ECO:0007669"/>
    <property type="project" value="InterPro"/>
</dbReference>
<feature type="domain" description="Cobalamin-independent methionine synthase MetE C-terminal/archaeal" evidence="4">
    <location>
        <begin position="6"/>
        <end position="335"/>
    </location>
</feature>
<dbReference type="Gene3D" id="3.20.20.210">
    <property type="match status" value="1"/>
</dbReference>
<evidence type="ECO:0000259" key="4">
    <source>
        <dbReference type="Pfam" id="PF01717"/>
    </source>
</evidence>
<evidence type="ECO:0000256" key="1">
    <source>
        <dbReference type="ARBA" id="ARBA00001947"/>
    </source>
</evidence>
<dbReference type="Pfam" id="PF01717">
    <property type="entry name" value="Meth_synt_2"/>
    <property type="match status" value="1"/>
</dbReference>
<dbReference type="CDD" id="cd03311">
    <property type="entry name" value="CIMS_C_terminal_like"/>
    <property type="match status" value="1"/>
</dbReference>
<dbReference type="AlphaFoldDB" id="A0A840Y842"/>
<dbReference type="GO" id="GO:0003871">
    <property type="term" value="F:5-methyltetrahydropteroyltriglutamate-homocysteine S-methyltransferase activity"/>
    <property type="evidence" value="ECO:0007669"/>
    <property type="project" value="UniProtKB-EC"/>
</dbReference>
<sequence length="346" mass="38276">MTNTILPTSLVGSYPQPDWLIDRQRLAGRFPPRVRARELWRVAPEHLEQAQDDATLLAIRAQERAGLDIITDGEMRRESYSNRFATALEGVDIDNPGTALDRSGHPNPVPRVVGRIRRRHPVETRDVAFLRANTDRMIKITVPGPFTMAQQAQNDFYADEAEMAMDYAAAVNEEIRDLFAAGADIVQIDEPYMQARPEKARQYGLDAVNRALEGITGTTALHICFGYAAIIHARPTGYSFLPELCNCRVKQISIETAQSDLDTSVLGQLPDQTIILGVIDLADMNVESPETVAARIRRALPHVDPRRVIVAPDCGMKYLPRAVADGKMRAMVEGAAIVRREIAGAA</sequence>
<keyword evidence="5" id="KW-0808">Transferase</keyword>
<dbReference type="InterPro" id="IPR002629">
    <property type="entry name" value="Met_Synth_C/arc"/>
</dbReference>
<dbReference type="PANTHER" id="PTHR30519">
    <property type="entry name" value="5-METHYLTETRAHYDROPTEROYLTRIGLUTAMATE--HOMOCYSTEINE METHYLTRANSFERASE"/>
    <property type="match status" value="1"/>
</dbReference>
<comment type="caution">
    <text evidence="5">The sequence shown here is derived from an EMBL/GenBank/DDBJ whole genome shotgun (WGS) entry which is preliminary data.</text>
</comment>
<comment type="cofactor">
    <cofactor evidence="1">
        <name>Zn(2+)</name>
        <dbReference type="ChEBI" id="CHEBI:29105"/>
    </cofactor>
</comment>
<dbReference type="GO" id="GO:0009086">
    <property type="term" value="P:methionine biosynthetic process"/>
    <property type="evidence" value="ECO:0007669"/>
    <property type="project" value="InterPro"/>
</dbReference>
<dbReference type="EMBL" id="JACIJE010000005">
    <property type="protein sequence ID" value="MBB5690034.1"/>
    <property type="molecule type" value="Genomic_DNA"/>
</dbReference>
<keyword evidence="6" id="KW-1185">Reference proteome</keyword>
<evidence type="ECO:0000256" key="3">
    <source>
        <dbReference type="ARBA" id="ARBA00022833"/>
    </source>
</evidence>
<dbReference type="RefSeq" id="WP_184484415.1">
    <property type="nucleotide sequence ID" value="NZ_JAAEDJ010000078.1"/>
</dbReference>
<evidence type="ECO:0000256" key="2">
    <source>
        <dbReference type="ARBA" id="ARBA00022723"/>
    </source>
</evidence>
<name>A0A840Y842_9PROT</name>